<dbReference type="PANTHER" id="PTHR11533:SF294">
    <property type="entry name" value="THYROTROPIN-RELEASING HORMONE-DEGRADING ECTOENZYME"/>
    <property type="match status" value="1"/>
</dbReference>
<feature type="binding site" evidence="18">
    <location>
        <position position="583"/>
    </location>
    <ligand>
        <name>Zn(2+)</name>
        <dbReference type="ChEBI" id="CHEBI:29105"/>
        <note>catalytic</note>
    </ligand>
</feature>
<dbReference type="Pfam" id="PF11838">
    <property type="entry name" value="ERAP1_C"/>
    <property type="match status" value="1"/>
</dbReference>
<evidence type="ECO:0000256" key="13">
    <source>
        <dbReference type="ARBA" id="ARBA00023049"/>
    </source>
</evidence>
<keyword evidence="9" id="KW-0378">Hydrolase</keyword>
<feature type="compositionally biased region" description="Basic residues" evidence="20">
    <location>
        <begin position="181"/>
        <end position="194"/>
    </location>
</feature>
<dbReference type="InterPro" id="IPR024571">
    <property type="entry name" value="ERAP1-like_C_dom"/>
</dbReference>
<keyword evidence="16" id="KW-0325">Glycoprotein</keyword>
<dbReference type="Proteomes" id="UP000683360">
    <property type="component" value="Unassembled WGS sequence"/>
</dbReference>
<dbReference type="FunFam" id="1.25.50.20:FF:000001">
    <property type="entry name" value="Aminopeptidase"/>
    <property type="match status" value="1"/>
</dbReference>
<evidence type="ECO:0000313" key="25">
    <source>
        <dbReference type="Proteomes" id="UP000683360"/>
    </source>
</evidence>
<evidence type="ECO:0000256" key="11">
    <source>
        <dbReference type="ARBA" id="ARBA00022968"/>
    </source>
</evidence>
<keyword evidence="11" id="KW-0735">Signal-anchor</keyword>
<dbReference type="SUPFAM" id="SSF63737">
    <property type="entry name" value="Leukotriene A4 hydrolase N-terminal domain"/>
    <property type="match status" value="1"/>
</dbReference>
<feature type="domain" description="Peptidase M1 membrane alanine aminopeptidase" evidence="21">
    <location>
        <begin position="664"/>
        <end position="717"/>
    </location>
</feature>
<feature type="site" description="Transition state stabilizer" evidence="19">
    <location>
        <position position="646"/>
    </location>
</feature>
<feature type="domain" description="ERAP1-like C-terminal" evidence="22">
    <location>
        <begin position="868"/>
        <end position="1183"/>
    </location>
</feature>
<feature type="binding site" evidence="18">
    <location>
        <position position="564"/>
    </location>
    <ligand>
        <name>Zn(2+)</name>
        <dbReference type="ChEBI" id="CHEBI:29105"/>
        <note>catalytic</note>
    </ligand>
</feature>
<dbReference type="Gene3D" id="2.60.40.1730">
    <property type="entry name" value="tricorn interacting facor f3 domain"/>
    <property type="match status" value="1"/>
</dbReference>
<evidence type="ECO:0000256" key="19">
    <source>
        <dbReference type="PIRSR" id="PIRSR634016-4"/>
    </source>
</evidence>
<gene>
    <name evidence="24" type="ORF">MEDL_40155</name>
</gene>
<dbReference type="PRINTS" id="PR00756">
    <property type="entry name" value="ALADIPTASE"/>
</dbReference>
<evidence type="ECO:0000259" key="21">
    <source>
        <dbReference type="Pfam" id="PF01433"/>
    </source>
</evidence>
<evidence type="ECO:0000256" key="2">
    <source>
        <dbReference type="ARBA" id="ARBA00004606"/>
    </source>
</evidence>
<dbReference type="InterPro" id="IPR045357">
    <property type="entry name" value="Aminopeptidase_N-like_N"/>
</dbReference>
<keyword evidence="10 18" id="KW-0862">Zinc</keyword>
<feature type="compositionally biased region" description="Acidic residues" evidence="20">
    <location>
        <begin position="70"/>
        <end position="118"/>
    </location>
</feature>
<comment type="cofactor">
    <cofactor evidence="18">
        <name>Zn(2+)</name>
        <dbReference type="ChEBI" id="CHEBI:29105"/>
    </cofactor>
    <text evidence="18">Binds 1 zinc ion per subunit.</text>
</comment>
<feature type="binding site" evidence="18">
    <location>
        <position position="560"/>
    </location>
    <ligand>
        <name>Zn(2+)</name>
        <dbReference type="ChEBI" id="CHEBI:29105"/>
        <note>catalytic</note>
    </ligand>
</feature>
<evidence type="ECO:0000256" key="14">
    <source>
        <dbReference type="ARBA" id="ARBA00023136"/>
    </source>
</evidence>
<keyword evidence="4" id="KW-0031">Aminopeptidase</keyword>
<evidence type="ECO:0000256" key="20">
    <source>
        <dbReference type="SAM" id="MobiDB-lite"/>
    </source>
</evidence>
<evidence type="ECO:0000256" key="12">
    <source>
        <dbReference type="ARBA" id="ARBA00022989"/>
    </source>
</evidence>
<name>A0A8S3T924_MYTED</name>
<dbReference type="Pfam" id="PF01433">
    <property type="entry name" value="Peptidase_M1"/>
    <property type="match status" value="2"/>
</dbReference>
<keyword evidence="7" id="KW-0812">Transmembrane</keyword>
<dbReference type="Gene3D" id="1.10.390.10">
    <property type="entry name" value="Neutral Protease Domain 2"/>
    <property type="match status" value="2"/>
</dbReference>
<feature type="region of interest" description="Disordered" evidence="20">
    <location>
        <begin position="1"/>
        <end position="199"/>
    </location>
</feature>
<comment type="caution">
    <text evidence="24">The sequence shown here is derived from an EMBL/GenBank/DDBJ whole genome shotgun (WGS) entry which is preliminary data.</text>
</comment>
<dbReference type="GO" id="GO:0006508">
    <property type="term" value="P:proteolysis"/>
    <property type="evidence" value="ECO:0007669"/>
    <property type="project" value="UniProtKB-KW"/>
</dbReference>
<keyword evidence="13" id="KW-0482">Metalloprotease</keyword>
<evidence type="ECO:0000259" key="22">
    <source>
        <dbReference type="Pfam" id="PF11838"/>
    </source>
</evidence>
<dbReference type="Pfam" id="PF17900">
    <property type="entry name" value="Peptidase_M1_N"/>
    <property type="match status" value="1"/>
</dbReference>
<dbReference type="GO" id="GO:0005886">
    <property type="term" value="C:plasma membrane"/>
    <property type="evidence" value="ECO:0007669"/>
    <property type="project" value="UniProtKB-SubCell"/>
</dbReference>
<dbReference type="GO" id="GO:0070006">
    <property type="term" value="F:metalloaminopeptidase activity"/>
    <property type="evidence" value="ECO:0007669"/>
    <property type="project" value="TreeGrafter"/>
</dbReference>
<evidence type="ECO:0000256" key="9">
    <source>
        <dbReference type="ARBA" id="ARBA00022801"/>
    </source>
</evidence>
<feature type="region of interest" description="Disordered" evidence="20">
    <location>
        <begin position="228"/>
        <end position="250"/>
    </location>
</feature>
<evidence type="ECO:0000256" key="17">
    <source>
        <dbReference type="PIRSR" id="PIRSR634016-1"/>
    </source>
</evidence>
<comment type="similarity">
    <text evidence="3">Belongs to the peptidase M1 family.</text>
</comment>
<evidence type="ECO:0000256" key="6">
    <source>
        <dbReference type="ARBA" id="ARBA00022670"/>
    </source>
</evidence>
<evidence type="ECO:0000256" key="7">
    <source>
        <dbReference type="ARBA" id="ARBA00022692"/>
    </source>
</evidence>
<feature type="compositionally biased region" description="Polar residues" evidence="20">
    <location>
        <begin position="137"/>
        <end position="147"/>
    </location>
</feature>
<keyword evidence="5" id="KW-1003">Cell membrane</keyword>
<dbReference type="AlphaFoldDB" id="A0A8S3T924"/>
<keyword evidence="25" id="KW-1185">Reference proteome</keyword>
<comment type="subcellular location">
    <subcellularLocation>
        <location evidence="1">Cell membrane</location>
    </subcellularLocation>
    <subcellularLocation>
        <location evidence="2">Membrane</location>
        <topology evidence="2">Single-pass type II membrane protein</topology>
    </subcellularLocation>
</comment>
<dbReference type="InterPro" id="IPR027268">
    <property type="entry name" value="Peptidase_M4/M1_CTD_sf"/>
</dbReference>
<keyword evidence="6" id="KW-0645">Protease</keyword>
<dbReference type="FunFam" id="2.60.40.1730:FF:000012">
    <property type="entry name" value="Aminopeptidase N"/>
    <property type="match status" value="1"/>
</dbReference>
<protein>
    <recommendedName>
        <fullName evidence="26">Aminopeptidase</fullName>
    </recommendedName>
</protein>
<dbReference type="Gene3D" id="1.25.50.20">
    <property type="match status" value="1"/>
</dbReference>
<evidence type="ECO:0000256" key="5">
    <source>
        <dbReference type="ARBA" id="ARBA00022475"/>
    </source>
</evidence>
<feature type="compositionally biased region" description="Basic and acidic residues" evidence="20">
    <location>
        <begin position="148"/>
        <end position="162"/>
    </location>
</feature>
<accession>A0A8S3T924</accession>
<evidence type="ECO:0000256" key="1">
    <source>
        <dbReference type="ARBA" id="ARBA00004236"/>
    </source>
</evidence>
<evidence type="ECO:0000256" key="18">
    <source>
        <dbReference type="PIRSR" id="PIRSR634016-3"/>
    </source>
</evidence>
<feature type="domain" description="Peptidase M1 membrane alanine aminopeptidase" evidence="21">
    <location>
        <begin position="488"/>
        <end position="649"/>
    </location>
</feature>
<dbReference type="GO" id="GO:0005737">
    <property type="term" value="C:cytoplasm"/>
    <property type="evidence" value="ECO:0007669"/>
    <property type="project" value="TreeGrafter"/>
</dbReference>
<evidence type="ECO:0000313" key="24">
    <source>
        <dbReference type="EMBL" id="CAG2227108.1"/>
    </source>
</evidence>
<evidence type="ECO:0000256" key="4">
    <source>
        <dbReference type="ARBA" id="ARBA00022438"/>
    </source>
</evidence>
<dbReference type="OrthoDB" id="510539at2759"/>
<keyword evidence="8 18" id="KW-0479">Metal-binding</keyword>
<dbReference type="GO" id="GO:0005615">
    <property type="term" value="C:extracellular space"/>
    <property type="evidence" value="ECO:0007669"/>
    <property type="project" value="TreeGrafter"/>
</dbReference>
<keyword evidence="12" id="KW-1133">Transmembrane helix</keyword>
<feature type="domain" description="Aminopeptidase N-like N-terminal" evidence="23">
    <location>
        <begin position="261"/>
        <end position="454"/>
    </location>
</feature>
<evidence type="ECO:0000259" key="23">
    <source>
        <dbReference type="Pfam" id="PF17900"/>
    </source>
</evidence>
<dbReference type="GO" id="GO:0042277">
    <property type="term" value="F:peptide binding"/>
    <property type="evidence" value="ECO:0007669"/>
    <property type="project" value="TreeGrafter"/>
</dbReference>
<sequence>MKQPSDTKIDMKQTSDTRYDVEQTSDTRDDMEQTSDVKTRDADMKKTLDTRKDMEQTSDTRKEIEQMSDTGDDMEQTLDTGDDMEQTSDTGDEMEQTSDTGDDMEQASDTGEGEEQTSDNEKNIEQTSDTGDDMEQTSDTGDNTEQTSDTREDMEQTSDTRKGRYGRVYNRHQGHNDRYKGHTNRYKGHTNRYKSHNDRYKGTKTTQYYRYRQREPILPSYTQHYRYGPGKPTVHPSTTTPTASTTPPGGGDVRLALNLYPLLYDLEIQPYIYEINPADFYFKGKVKIEMECRRSTNEIVLHSNKLNITTSSVTITPMSSGQSIINPTIEFDTVNQFLILKSTTQLVAGSSYSVYIEFRGPILSLILLGYIKVHTNVEMIQCKYIASTQMQPSDARRVFPCFDEPAIKARFRLTLIRKQHFISLSNMNQIGSTDLANDWIADRYADTPLMSTYLLAMVVCDFTFIERTANNVLYKAWARTEAINQTTYALDVGVRILAFFEEYFATSFPLPKQDMIAVPEFLFGAMENWGLVVYKEKSMLYDPLDTAEIDKQFVTMVISHELAHMWFGNLVTPAWWDDLWLNEGFANYIAFVGMDFIHKDWLVLDHFVVSSVHRALSFDGLISSHPIYVPVSGTAEIFSIFDSISYEKVRSKRCINVTISDIKDTSLSWDTKGGSVIRMMQFFLGDETFKRGMQLYITEKAYGVASHDDLWDALGRLYTIERAYGVASHDDLWDALGKLYTTERAYGVASHDDLWDALGKQSVKDGKPQQVHDVKRIMDTWTLQMNYPTVFMERIGNDIKLSQSRYLRDKTATDPGKYISTFGYKWEIPVTLTTQTSKDFNQNDANIIWMGKDGSDVLLSGVISEKCWYIGNIRQYGFYRVNYPEENWIKLIDQLKIDHTIIHPVNRAQIINDAWNFAKSGDLSLNIALKTVEYLSMEDSYFPFYAANVELKYVRDMLERTELYRNFSAFMKKTFSIPLDRLGYNHTGSGHLETLLRSLVVEGACAYGDTNCINIAVSSFQNLMQATGPNNPIDVDSRRSVYNTAIKYGGVKEWDFAYNRYKTHNVASERILMLHALSYSREVLVLSRFLQYTLTDDIRKQEGIDAMRLIGRNPIGRSLLWDFVRGNWTEITERFGRVSYLITDVTSKFNTEFDLQSLQTFKDSIPDLGSSAAAFDRAIETTRANIKWMDNNFQIIKDWLQSLS</sequence>
<reference evidence="24" key="1">
    <citation type="submission" date="2021-03" db="EMBL/GenBank/DDBJ databases">
        <authorList>
            <person name="Bekaert M."/>
        </authorList>
    </citation>
    <scope>NUCLEOTIDE SEQUENCE</scope>
</reference>
<dbReference type="InterPro" id="IPR034016">
    <property type="entry name" value="M1_APN-typ"/>
</dbReference>
<dbReference type="FunFam" id="2.60.40.1910:FF:000006">
    <property type="entry name" value="Aminopeptidase"/>
    <property type="match status" value="1"/>
</dbReference>
<dbReference type="Gene3D" id="2.60.40.1910">
    <property type="match status" value="1"/>
</dbReference>
<proteinExistence type="inferred from homology"/>
<feature type="compositionally biased region" description="Basic residues" evidence="20">
    <location>
        <begin position="163"/>
        <end position="173"/>
    </location>
</feature>
<dbReference type="GO" id="GO:0008270">
    <property type="term" value="F:zinc ion binding"/>
    <property type="evidence" value="ECO:0007669"/>
    <property type="project" value="InterPro"/>
</dbReference>
<evidence type="ECO:0000256" key="3">
    <source>
        <dbReference type="ARBA" id="ARBA00010136"/>
    </source>
</evidence>
<dbReference type="InterPro" id="IPR050344">
    <property type="entry name" value="Peptidase_M1_aminopeptidases"/>
</dbReference>
<dbReference type="InterPro" id="IPR042097">
    <property type="entry name" value="Aminopeptidase_N-like_N_sf"/>
</dbReference>
<feature type="compositionally biased region" description="Low complexity" evidence="20">
    <location>
        <begin position="232"/>
        <end position="247"/>
    </location>
</feature>
<evidence type="ECO:0008006" key="26">
    <source>
        <dbReference type="Google" id="ProtNLM"/>
    </source>
</evidence>
<feature type="compositionally biased region" description="Basic and acidic residues" evidence="20">
    <location>
        <begin position="1"/>
        <end position="65"/>
    </location>
</feature>
<organism evidence="24 25">
    <name type="scientific">Mytilus edulis</name>
    <name type="common">Blue mussel</name>
    <dbReference type="NCBI Taxonomy" id="6550"/>
    <lineage>
        <taxon>Eukaryota</taxon>
        <taxon>Metazoa</taxon>
        <taxon>Spiralia</taxon>
        <taxon>Lophotrochozoa</taxon>
        <taxon>Mollusca</taxon>
        <taxon>Bivalvia</taxon>
        <taxon>Autobranchia</taxon>
        <taxon>Pteriomorphia</taxon>
        <taxon>Mytilida</taxon>
        <taxon>Mytiloidea</taxon>
        <taxon>Mytilidae</taxon>
        <taxon>Mytilinae</taxon>
        <taxon>Mytilus</taxon>
    </lineage>
</organism>
<dbReference type="InterPro" id="IPR001930">
    <property type="entry name" value="Peptidase_M1"/>
</dbReference>
<evidence type="ECO:0000256" key="8">
    <source>
        <dbReference type="ARBA" id="ARBA00022723"/>
    </source>
</evidence>
<evidence type="ECO:0000256" key="15">
    <source>
        <dbReference type="ARBA" id="ARBA00023157"/>
    </source>
</evidence>
<keyword evidence="14" id="KW-0472">Membrane</keyword>
<keyword evidence="15" id="KW-1015">Disulfide bond</keyword>
<dbReference type="InterPro" id="IPR014782">
    <property type="entry name" value="Peptidase_M1_dom"/>
</dbReference>
<dbReference type="CDD" id="cd09601">
    <property type="entry name" value="M1_APN-Q_like"/>
    <property type="match status" value="1"/>
</dbReference>
<evidence type="ECO:0000256" key="16">
    <source>
        <dbReference type="ARBA" id="ARBA00023180"/>
    </source>
</evidence>
<evidence type="ECO:0000256" key="10">
    <source>
        <dbReference type="ARBA" id="ARBA00022833"/>
    </source>
</evidence>
<dbReference type="GO" id="GO:0043171">
    <property type="term" value="P:peptide catabolic process"/>
    <property type="evidence" value="ECO:0007669"/>
    <property type="project" value="TreeGrafter"/>
</dbReference>
<dbReference type="FunFam" id="1.10.390.10:FF:000013">
    <property type="entry name" value="Aminopeptidase N"/>
    <property type="match status" value="1"/>
</dbReference>
<dbReference type="PANTHER" id="PTHR11533">
    <property type="entry name" value="PROTEASE M1 ZINC METALLOPROTEASE"/>
    <property type="match status" value="1"/>
</dbReference>
<dbReference type="EMBL" id="CAJPWZ010001949">
    <property type="protein sequence ID" value="CAG2227108.1"/>
    <property type="molecule type" value="Genomic_DNA"/>
</dbReference>
<feature type="active site" description="Proton acceptor" evidence="17">
    <location>
        <position position="561"/>
    </location>
</feature>
<dbReference type="SUPFAM" id="SSF55486">
    <property type="entry name" value="Metalloproteases ('zincins'), catalytic domain"/>
    <property type="match status" value="2"/>
</dbReference>